<reference evidence="1" key="1">
    <citation type="submission" date="2020-02" db="EMBL/GenBank/DDBJ databases">
        <authorList>
            <person name="Meier V. D."/>
        </authorList>
    </citation>
    <scope>NUCLEOTIDE SEQUENCE</scope>
    <source>
        <strain evidence="1">AVDCRST_MAG19</strain>
    </source>
</reference>
<gene>
    <name evidence="1" type="ORF">AVDCRST_MAG19-4985</name>
</gene>
<evidence type="ECO:0000313" key="1">
    <source>
        <dbReference type="EMBL" id="CAA9586912.1"/>
    </source>
</evidence>
<dbReference type="AlphaFoldDB" id="A0A6J4VSR5"/>
<organism evidence="1">
    <name type="scientific">uncultured Thermomicrobiales bacterium</name>
    <dbReference type="NCBI Taxonomy" id="1645740"/>
    <lineage>
        <taxon>Bacteria</taxon>
        <taxon>Pseudomonadati</taxon>
        <taxon>Thermomicrobiota</taxon>
        <taxon>Thermomicrobia</taxon>
        <taxon>Thermomicrobiales</taxon>
        <taxon>environmental samples</taxon>
    </lineage>
</organism>
<proteinExistence type="predicted"/>
<sequence>DPLVRQGSDGALQDADGALHPTRQVGVEVGRLLDRERLLEGEGV</sequence>
<feature type="non-terminal residue" evidence="1">
    <location>
        <position position="1"/>
    </location>
</feature>
<name>A0A6J4VSR5_9BACT</name>
<dbReference type="EMBL" id="CADCWL010000263">
    <property type="protein sequence ID" value="CAA9586912.1"/>
    <property type="molecule type" value="Genomic_DNA"/>
</dbReference>
<protein>
    <submittedName>
        <fullName evidence="1">Uncharacterized protein</fullName>
    </submittedName>
</protein>
<accession>A0A6J4VSR5</accession>
<feature type="non-terminal residue" evidence="1">
    <location>
        <position position="44"/>
    </location>
</feature>